<comment type="caution">
    <text evidence="1">The sequence shown here is derived from an EMBL/GenBank/DDBJ whole genome shotgun (WGS) entry which is preliminary data.</text>
</comment>
<evidence type="ECO:0000313" key="1">
    <source>
        <dbReference type="EMBL" id="MFC5602780.1"/>
    </source>
</evidence>
<proteinExistence type="predicted"/>
<name>A0ABW0TUS6_9BACL</name>
<evidence type="ECO:0008006" key="3">
    <source>
        <dbReference type="Google" id="ProtNLM"/>
    </source>
</evidence>
<sequence length="152" mass="17292">MNKLFSRQPIQGGGILKKAAFTFILLVFLLTACQANEPKAITLEEVLSSFEEQQLSLTKSKVKNDHIFGMKLNGSRPSAYELDGRKLLVYIYDSSDEREKGLEDWREKTASMDTVSYKVYEVNNVLLFYVYVDDLNSEIDSKIQNVVNGLSH</sequence>
<evidence type="ECO:0000313" key="2">
    <source>
        <dbReference type="Proteomes" id="UP001596071"/>
    </source>
</evidence>
<protein>
    <recommendedName>
        <fullName evidence="3">Lipoprotein</fullName>
    </recommendedName>
</protein>
<dbReference type="EMBL" id="JBHSNP010000010">
    <property type="protein sequence ID" value="MFC5602780.1"/>
    <property type="molecule type" value="Genomic_DNA"/>
</dbReference>
<accession>A0ABW0TUS6</accession>
<organism evidence="1 2">
    <name type="scientific">Sporosarcina koreensis</name>
    <dbReference type="NCBI Taxonomy" id="334735"/>
    <lineage>
        <taxon>Bacteria</taxon>
        <taxon>Bacillati</taxon>
        <taxon>Bacillota</taxon>
        <taxon>Bacilli</taxon>
        <taxon>Bacillales</taxon>
        <taxon>Caryophanaceae</taxon>
        <taxon>Sporosarcina</taxon>
    </lineage>
</organism>
<dbReference type="RefSeq" id="WP_381442982.1">
    <property type="nucleotide sequence ID" value="NZ_JBHSNP010000010.1"/>
</dbReference>
<gene>
    <name evidence="1" type="ORF">ACFPTP_06070</name>
</gene>
<dbReference type="Proteomes" id="UP001596071">
    <property type="component" value="Unassembled WGS sequence"/>
</dbReference>
<keyword evidence="2" id="KW-1185">Reference proteome</keyword>
<dbReference type="PROSITE" id="PS51257">
    <property type="entry name" value="PROKAR_LIPOPROTEIN"/>
    <property type="match status" value="1"/>
</dbReference>
<reference evidence="2" key="1">
    <citation type="journal article" date="2019" name="Int. J. Syst. Evol. Microbiol.">
        <title>The Global Catalogue of Microorganisms (GCM) 10K type strain sequencing project: providing services to taxonomists for standard genome sequencing and annotation.</title>
        <authorList>
            <consortium name="The Broad Institute Genomics Platform"/>
            <consortium name="The Broad Institute Genome Sequencing Center for Infectious Disease"/>
            <person name="Wu L."/>
            <person name="Ma J."/>
        </authorList>
    </citation>
    <scope>NUCLEOTIDE SEQUENCE [LARGE SCALE GENOMIC DNA]</scope>
    <source>
        <strain evidence="2">KACC 11299</strain>
    </source>
</reference>